<dbReference type="AlphaFoldDB" id="A0A2Z3NAU3"/>
<protein>
    <submittedName>
        <fullName evidence="1">Uncharacterized protein</fullName>
    </submittedName>
</protein>
<evidence type="ECO:0000313" key="2">
    <source>
        <dbReference type="Proteomes" id="UP000246996"/>
    </source>
</evidence>
<name>A0A2Z3NAU3_GEOTH</name>
<dbReference type="Proteomes" id="UP000246996">
    <property type="component" value="Chromosome"/>
</dbReference>
<proteinExistence type="predicted"/>
<organism evidence="1 2">
    <name type="scientific">Geobacillus thermoleovorans</name>
    <name type="common">Bacillus thermoleovorans</name>
    <dbReference type="NCBI Taxonomy" id="33941"/>
    <lineage>
        <taxon>Bacteria</taxon>
        <taxon>Bacillati</taxon>
        <taxon>Bacillota</taxon>
        <taxon>Bacilli</taxon>
        <taxon>Bacillales</taxon>
        <taxon>Anoxybacillaceae</taxon>
        <taxon>Geobacillus</taxon>
        <taxon>Geobacillus thermoleovorans group</taxon>
    </lineage>
</organism>
<reference evidence="2" key="1">
    <citation type="submission" date="2018-02" db="EMBL/GenBank/DDBJ databases">
        <title>The complete genome of bacterial strain SGAirxxxx.</title>
        <authorList>
            <person name="Schuster S.C."/>
        </authorList>
    </citation>
    <scope>NUCLEOTIDE SEQUENCE [LARGE SCALE GENOMIC DNA]</scope>
    <source>
        <strain evidence="2">SGAir0734</strain>
    </source>
</reference>
<dbReference type="EMBL" id="CP027303">
    <property type="protein sequence ID" value="AWO75074.1"/>
    <property type="molecule type" value="Genomic_DNA"/>
</dbReference>
<sequence>MMGTSSGCLPGAESWRTVRASPQAGVNYLPEQRWRTFLAPSSHPPAGAVIQMSEKAPCFLSRVVPRRTLAPSSRAGVFFCMTFIER</sequence>
<accession>A0A2Z3NAU3</accession>
<evidence type="ECO:0000313" key="1">
    <source>
        <dbReference type="EMBL" id="AWO75074.1"/>
    </source>
</evidence>
<gene>
    <name evidence="1" type="ORF">C1N76_11585</name>
</gene>